<dbReference type="Gene3D" id="3.40.50.620">
    <property type="entry name" value="HUPs"/>
    <property type="match status" value="2"/>
</dbReference>
<organism evidence="3 4">
    <name type="scientific">Haloarchaeobius litoreus</name>
    <dbReference type="NCBI Taxonomy" id="755306"/>
    <lineage>
        <taxon>Archaea</taxon>
        <taxon>Methanobacteriati</taxon>
        <taxon>Methanobacteriota</taxon>
        <taxon>Stenosarchaea group</taxon>
        <taxon>Halobacteria</taxon>
        <taxon>Halobacteriales</taxon>
        <taxon>Halorubellaceae</taxon>
        <taxon>Haloarchaeobius</taxon>
    </lineage>
</organism>
<dbReference type="Pfam" id="PF00582">
    <property type="entry name" value="Usp"/>
    <property type="match status" value="2"/>
</dbReference>
<comment type="caution">
    <text evidence="3">The sequence shown here is derived from an EMBL/GenBank/DDBJ whole genome shotgun (WGS) entry which is preliminary data.</text>
</comment>
<gene>
    <name evidence="3" type="ORF">ACFSBL_18820</name>
</gene>
<dbReference type="EMBL" id="JBHUDO010000004">
    <property type="protein sequence ID" value="MFD1647750.1"/>
    <property type="molecule type" value="Genomic_DNA"/>
</dbReference>
<dbReference type="PANTHER" id="PTHR46268">
    <property type="entry name" value="STRESS RESPONSE PROTEIN NHAX"/>
    <property type="match status" value="1"/>
</dbReference>
<reference evidence="3 4" key="1">
    <citation type="journal article" date="2019" name="Int. J. Syst. Evol. Microbiol.">
        <title>The Global Catalogue of Microorganisms (GCM) 10K type strain sequencing project: providing services to taxonomists for standard genome sequencing and annotation.</title>
        <authorList>
            <consortium name="The Broad Institute Genomics Platform"/>
            <consortium name="The Broad Institute Genome Sequencing Center for Infectious Disease"/>
            <person name="Wu L."/>
            <person name="Ma J."/>
        </authorList>
    </citation>
    <scope>NUCLEOTIDE SEQUENCE [LARGE SCALE GENOMIC DNA]</scope>
    <source>
        <strain evidence="3 4">CGMCC 1.10390</strain>
    </source>
</reference>
<feature type="domain" description="UspA" evidence="2">
    <location>
        <begin position="1"/>
        <end position="141"/>
    </location>
</feature>
<dbReference type="RefSeq" id="WP_256401771.1">
    <property type="nucleotide sequence ID" value="NZ_JANHJR010000004.1"/>
</dbReference>
<evidence type="ECO:0000259" key="2">
    <source>
        <dbReference type="Pfam" id="PF00582"/>
    </source>
</evidence>
<dbReference type="AlphaFoldDB" id="A0ABD6DQZ7"/>
<evidence type="ECO:0000313" key="4">
    <source>
        <dbReference type="Proteomes" id="UP001597034"/>
    </source>
</evidence>
<dbReference type="PANTHER" id="PTHR46268:SF6">
    <property type="entry name" value="UNIVERSAL STRESS PROTEIN UP12"/>
    <property type="match status" value="1"/>
</dbReference>
<keyword evidence="4" id="KW-1185">Reference proteome</keyword>
<accession>A0ABD6DQZ7</accession>
<comment type="similarity">
    <text evidence="1">Belongs to the universal stress protein A family.</text>
</comment>
<dbReference type="CDD" id="cd00293">
    <property type="entry name" value="USP-like"/>
    <property type="match status" value="2"/>
</dbReference>
<evidence type="ECO:0000313" key="3">
    <source>
        <dbReference type="EMBL" id="MFD1647750.1"/>
    </source>
</evidence>
<evidence type="ECO:0000256" key="1">
    <source>
        <dbReference type="ARBA" id="ARBA00008791"/>
    </source>
</evidence>
<dbReference type="InterPro" id="IPR006015">
    <property type="entry name" value="Universal_stress_UspA"/>
</dbReference>
<dbReference type="SUPFAM" id="SSF52402">
    <property type="entry name" value="Adenine nucleotide alpha hydrolases-like"/>
    <property type="match status" value="2"/>
</dbReference>
<dbReference type="Proteomes" id="UP001597034">
    <property type="component" value="Unassembled WGS sequence"/>
</dbReference>
<feature type="domain" description="UspA" evidence="2">
    <location>
        <begin position="152"/>
        <end position="290"/>
    </location>
</feature>
<proteinExistence type="inferred from homology"/>
<dbReference type="InterPro" id="IPR014729">
    <property type="entry name" value="Rossmann-like_a/b/a_fold"/>
</dbReference>
<dbReference type="PRINTS" id="PR01438">
    <property type="entry name" value="UNVRSLSTRESS"/>
</dbReference>
<dbReference type="InterPro" id="IPR006016">
    <property type="entry name" value="UspA"/>
</dbReference>
<protein>
    <submittedName>
        <fullName evidence="3">Universal stress protein</fullName>
    </submittedName>
</protein>
<sequence length="298" mass="31518">MYDTVLVPTDGSDHALRAAEHGRYLADLFDATVHVVSVIDETAGTGPFGLAGDDAEAANRLEAEAEAAIDTVVGVMDESFEIQREVLRGTPAEAILGYADDHGIDFLAMGTHGRTGVQRYVTGSVTESVVRHARAPVLTVRSVEESRVEGSYDEVLLPTDGSEEAGGAIEHGLRIAEFADARVHVVNVVDVVGLGASPEYTMPTSVLEDLESAGESATEDIAKRARDTGLEATTTVRHGSPARELLDYTTEFDIDLVAMGTAGRSGIGRFLLGSTTERIMRHADVPVVAVNAGESPTE</sequence>
<name>A0ABD6DQZ7_9EURY</name>